<dbReference type="Gene3D" id="3.30.1540.20">
    <property type="entry name" value="MutL, C-terminal domain, dimerisation subdomain"/>
    <property type="match status" value="1"/>
</dbReference>
<dbReference type="NCBIfam" id="TIGR00585">
    <property type="entry name" value="mutl"/>
    <property type="match status" value="1"/>
</dbReference>
<dbReference type="CDD" id="cd16926">
    <property type="entry name" value="HATPase_MutL-MLH-PMS-like"/>
    <property type="match status" value="1"/>
</dbReference>
<keyword evidence="4 5" id="KW-0234">DNA repair</keyword>
<feature type="region of interest" description="Disordered" evidence="6">
    <location>
        <begin position="429"/>
        <end position="473"/>
    </location>
</feature>
<keyword evidence="3 5" id="KW-0227">DNA damage</keyword>
<reference evidence="10" key="1">
    <citation type="submission" date="2019-09" db="EMBL/GenBank/DDBJ databases">
        <authorList>
            <person name="Jung D.-H."/>
        </authorList>
    </citation>
    <scope>NUCLEOTIDE SEQUENCE [LARGE SCALE GENOMIC DNA]</scope>
    <source>
        <strain evidence="10">JA-25</strain>
    </source>
</reference>
<evidence type="ECO:0000256" key="3">
    <source>
        <dbReference type="ARBA" id="ARBA00022763"/>
    </source>
</evidence>
<reference evidence="10" key="2">
    <citation type="submission" date="2023-07" db="EMBL/GenBank/DDBJ databases">
        <authorList>
            <person name="Jung D.-H."/>
        </authorList>
    </citation>
    <scope>NUCLEOTIDE SEQUENCE [LARGE SCALE GENOMIC DNA]</scope>
    <source>
        <strain evidence="10">JA-25</strain>
    </source>
</reference>
<name>A0ABX0QC53_9BACT</name>
<evidence type="ECO:0000256" key="4">
    <source>
        <dbReference type="ARBA" id="ARBA00023204"/>
    </source>
</evidence>
<evidence type="ECO:0000256" key="5">
    <source>
        <dbReference type="HAMAP-Rule" id="MF_00149"/>
    </source>
</evidence>
<dbReference type="InterPro" id="IPR038973">
    <property type="entry name" value="MutL/Mlh/Pms-like"/>
</dbReference>
<dbReference type="SMART" id="SM00853">
    <property type="entry name" value="MutL_C"/>
    <property type="match status" value="1"/>
</dbReference>
<dbReference type="EMBL" id="WAEL01000002">
    <property type="protein sequence ID" value="NID09940.1"/>
    <property type="molecule type" value="Genomic_DNA"/>
</dbReference>
<dbReference type="GO" id="GO:0004519">
    <property type="term" value="F:endonuclease activity"/>
    <property type="evidence" value="ECO:0007669"/>
    <property type="project" value="UniProtKB-KW"/>
</dbReference>
<dbReference type="Gene3D" id="3.30.230.10">
    <property type="match status" value="1"/>
</dbReference>
<dbReference type="Pfam" id="PF01119">
    <property type="entry name" value="DNA_mis_repair"/>
    <property type="match status" value="1"/>
</dbReference>
<dbReference type="InterPro" id="IPR014790">
    <property type="entry name" value="MutL_C"/>
</dbReference>
<dbReference type="SUPFAM" id="SSF54211">
    <property type="entry name" value="Ribosomal protein S5 domain 2-like"/>
    <property type="match status" value="1"/>
</dbReference>
<comment type="similarity">
    <text evidence="1 5">Belongs to the DNA mismatch repair MutL/HexB family.</text>
</comment>
<dbReference type="RefSeq" id="WP_166691399.1">
    <property type="nucleotide sequence ID" value="NZ_WAEL01000002.1"/>
</dbReference>
<evidence type="ECO:0000259" key="8">
    <source>
        <dbReference type="SMART" id="SM01340"/>
    </source>
</evidence>
<dbReference type="SUPFAM" id="SSF118116">
    <property type="entry name" value="DNA mismatch repair protein MutL"/>
    <property type="match status" value="1"/>
</dbReference>
<evidence type="ECO:0000313" key="10">
    <source>
        <dbReference type="Proteomes" id="UP000606008"/>
    </source>
</evidence>
<dbReference type="Gene3D" id="3.30.1370.100">
    <property type="entry name" value="MutL, C-terminal domain, regulatory subdomain"/>
    <property type="match status" value="1"/>
</dbReference>
<gene>
    <name evidence="5 9" type="primary">mutL</name>
    <name evidence="9" type="ORF">F7231_07130</name>
</gene>
<keyword evidence="9" id="KW-0378">Hydrolase</keyword>
<accession>A0ABX0QC53</accession>
<dbReference type="InterPro" id="IPR002099">
    <property type="entry name" value="MutL/Mlh/PMS"/>
</dbReference>
<comment type="function">
    <text evidence="5">This protein is involved in the repair of mismatches in DNA. It is required for dam-dependent methyl-directed DNA mismatch repair. May act as a 'molecular matchmaker', a protein that promotes the formation of a stable complex between two or more DNA-binding proteins in an ATP-dependent manner without itself being part of a final effector complex.</text>
</comment>
<dbReference type="InterPro" id="IPR036890">
    <property type="entry name" value="HATPase_C_sf"/>
</dbReference>
<dbReference type="HAMAP" id="MF_00149">
    <property type="entry name" value="DNA_mis_repair"/>
    <property type="match status" value="1"/>
</dbReference>
<dbReference type="Pfam" id="PF08676">
    <property type="entry name" value="MutL_C"/>
    <property type="match status" value="1"/>
</dbReference>
<keyword evidence="9" id="KW-0255">Endonuclease</keyword>
<dbReference type="InterPro" id="IPR014762">
    <property type="entry name" value="DNA_mismatch_repair_CS"/>
</dbReference>
<dbReference type="CDD" id="cd00782">
    <property type="entry name" value="MutL_Trans"/>
    <property type="match status" value="1"/>
</dbReference>
<evidence type="ECO:0000259" key="7">
    <source>
        <dbReference type="SMART" id="SM00853"/>
    </source>
</evidence>
<dbReference type="InterPro" id="IPR037198">
    <property type="entry name" value="MutL_C_sf"/>
</dbReference>
<evidence type="ECO:0000313" key="9">
    <source>
        <dbReference type="EMBL" id="NID09940.1"/>
    </source>
</evidence>
<dbReference type="Proteomes" id="UP000606008">
    <property type="component" value="Unassembled WGS sequence"/>
</dbReference>
<dbReference type="Pfam" id="PF13589">
    <property type="entry name" value="HATPase_c_3"/>
    <property type="match status" value="1"/>
</dbReference>
<feature type="region of interest" description="Disordered" evidence="6">
    <location>
        <begin position="355"/>
        <end position="415"/>
    </location>
</feature>
<dbReference type="SUPFAM" id="SSF55874">
    <property type="entry name" value="ATPase domain of HSP90 chaperone/DNA topoisomerase II/histidine kinase"/>
    <property type="match status" value="1"/>
</dbReference>
<dbReference type="InterPro" id="IPR013507">
    <property type="entry name" value="DNA_mismatch_S5_2-like"/>
</dbReference>
<dbReference type="InterPro" id="IPR042120">
    <property type="entry name" value="MutL_C_dimsub"/>
</dbReference>
<dbReference type="PANTHER" id="PTHR10073:SF12">
    <property type="entry name" value="DNA MISMATCH REPAIR PROTEIN MLH1"/>
    <property type="match status" value="1"/>
</dbReference>
<evidence type="ECO:0000256" key="1">
    <source>
        <dbReference type="ARBA" id="ARBA00006082"/>
    </source>
</evidence>
<dbReference type="PANTHER" id="PTHR10073">
    <property type="entry name" value="DNA MISMATCH REPAIR PROTEIN MLH, PMS, MUTL"/>
    <property type="match status" value="1"/>
</dbReference>
<organism evidence="9 10">
    <name type="scientific">Fibrivirga algicola</name>
    <dbReference type="NCBI Taxonomy" id="2950420"/>
    <lineage>
        <taxon>Bacteria</taxon>
        <taxon>Pseudomonadati</taxon>
        <taxon>Bacteroidota</taxon>
        <taxon>Cytophagia</taxon>
        <taxon>Cytophagales</taxon>
        <taxon>Spirosomataceae</taxon>
        <taxon>Fibrivirga</taxon>
    </lineage>
</organism>
<dbReference type="InterPro" id="IPR020667">
    <property type="entry name" value="DNA_mismatch_repair_MutL"/>
</dbReference>
<keyword evidence="9" id="KW-0540">Nuclease</keyword>
<dbReference type="PROSITE" id="PS00058">
    <property type="entry name" value="DNA_MISMATCH_REPAIR_1"/>
    <property type="match status" value="1"/>
</dbReference>
<evidence type="ECO:0000256" key="2">
    <source>
        <dbReference type="ARBA" id="ARBA00021975"/>
    </source>
</evidence>
<dbReference type="InterPro" id="IPR014721">
    <property type="entry name" value="Ribsml_uS5_D2-typ_fold_subgr"/>
</dbReference>
<comment type="caution">
    <text evidence="9">The sequence shown here is derived from an EMBL/GenBank/DDBJ whole genome shotgun (WGS) entry which is preliminary data.</text>
</comment>
<sequence length="710" mass="77912">MQNIIQLLPDSIANQIAAGEVVQRPASVVKELLENAVDAGAKSVQLIVRDAGRTLVQVIDDGKGMTETDARMSFERHATSKIRTSDDLFKIRTMGFRGEALASIAAVAQVEMRTRRADDELGTLVRIEGSDIKAQEAVSCLPGTNLLVKNLFFNVPARRNFLKSNSVEMRHIIDEFQRVALANPEVGFSLFHNDQEVFNLAAGKLSRRIVDMFGKGYREQLAACDEETPYVSVHGYIGKPESAKKTRNEQYFFVNNRYIKHSYLHHAVIGAYEGTIPDGHHPFYVLFIEIDPSHIDINIHPTKTEIKFDDERSIYAIVMAAVRKAIGVYNLSPSLDFELDVNFLAGRGSNGGSDAIGKHFAPGAPSNRSAPGGSDAMPNARPITPSWSKPTAPPADRSADNRPPVPAHHEAPKKVTHQNWQALFEARKNEQAAGMGAKPSGEEGNWLDSAPRLEPPRRAEEPVSTSSGEPTPIDVPDAIPAVGTFPPQPASAIPFESLADAPVTVGSRANKMSDTSERLTDEVETAVIQVKNRYLLTTVKSGLLLIDQRAAYERILYDQFHTALTKRNGASQQLLFPKTVAVSAVDYQLALDLRTELESVGFQFDELGAHTFVIRGVPAQTADEREEELFANLLAQLREDTGRMKLDRSEALARSLARRSATRHQKPLSQTERRALVDQLFASANPSYTPGGESITSLLSLDKLSGLLKG</sequence>
<keyword evidence="10" id="KW-1185">Reference proteome</keyword>
<dbReference type="SMART" id="SM01340">
    <property type="entry name" value="DNA_mis_repair"/>
    <property type="match status" value="1"/>
</dbReference>
<evidence type="ECO:0000256" key="6">
    <source>
        <dbReference type="SAM" id="MobiDB-lite"/>
    </source>
</evidence>
<feature type="domain" description="DNA mismatch repair protein S5" evidence="8">
    <location>
        <begin position="209"/>
        <end position="327"/>
    </location>
</feature>
<dbReference type="InterPro" id="IPR020568">
    <property type="entry name" value="Ribosomal_Su5_D2-typ_SF"/>
</dbReference>
<proteinExistence type="inferred from homology"/>
<protein>
    <recommendedName>
        <fullName evidence="2 5">DNA mismatch repair protein MutL</fullName>
    </recommendedName>
</protein>
<dbReference type="Gene3D" id="3.30.565.10">
    <property type="entry name" value="Histidine kinase-like ATPase, C-terminal domain"/>
    <property type="match status" value="1"/>
</dbReference>
<dbReference type="InterPro" id="IPR042121">
    <property type="entry name" value="MutL_C_regsub"/>
</dbReference>
<feature type="domain" description="MutL C-terminal dimerisation" evidence="7">
    <location>
        <begin position="526"/>
        <end position="668"/>
    </location>
</feature>